<reference evidence="2" key="1">
    <citation type="submission" date="2020-11" db="EMBL/GenBank/DDBJ databases">
        <title>Sequencing the genomes of 1000 actinobacteria strains.</title>
        <authorList>
            <person name="Klenk H.-P."/>
        </authorList>
    </citation>
    <scope>NUCLEOTIDE SEQUENCE</scope>
    <source>
        <strain evidence="2">DSM 43175</strain>
    </source>
</reference>
<proteinExistence type="predicted"/>
<evidence type="ECO:0000259" key="1">
    <source>
        <dbReference type="Pfam" id="PF07978"/>
    </source>
</evidence>
<dbReference type="Gene3D" id="3.30.70.100">
    <property type="match status" value="1"/>
</dbReference>
<dbReference type="Proteomes" id="UP000614047">
    <property type="component" value="Unassembled WGS sequence"/>
</dbReference>
<accession>A0A931DM05</accession>
<organism evidence="2 3">
    <name type="scientific">Actinomadura viridis</name>
    <dbReference type="NCBI Taxonomy" id="58110"/>
    <lineage>
        <taxon>Bacteria</taxon>
        <taxon>Bacillati</taxon>
        <taxon>Actinomycetota</taxon>
        <taxon>Actinomycetes</taxon>
        <taxon>Streptosporangiales</taxon>
        <taxon>Thermomonosporaceae</taxon>
        <taxon>Actinomadura</taxon>
    </lineage>
</organism>
<sequence>MPASPSPAVQPADGRPIVELRRYTLRPGERDTLIGLFDREFVETQEAVGIDVIGQFRDEDDPDRFVWLRSFPDMRSRAGSLTAFYLEGEAWKAHGPAASATMLDSSDVLLLRPSALGAGFRPKEGRPPVGSGTLPSSRVMVTLYFLNAPAGDAFLRFFDAQVSPLMAEMGAAPIATLVTEHAENTFPRLPVREGENVFAWFAAFENADRLREHQERLARSPEWTVKTLPRLTDFLSAPAEQWRLAPTARSLLR</sequence>
<evidence type="ECO:0000313" key="3">
    <source>
        <dbReference type="Proteomes" id="UP000614047"/>
    </source>
</evidence>
<dbReference type="InterPro" id="IPR011008">
    <property type="entry name" value="Dimeric_a/b-barrel"/>
</dbReference>
<dbReference type="InterPro" id="IPR012577">
    <property type="entry name" value="NIPSNAP"/>
</dbReference>
<evidence type="ECO:0000313" key="2">
    <source>
        <dbReference type="EMBL" id="MBG6091018.1"/>
    </source>
</evidence>
<dbReference type="EMBL" id="JADOUA010000001">
    <property type="protein sequence ID" value="MBG6091018.1"/>
    <property type="molecule type" value="Genomic_DNA"/>
</dbReference>
<dbReference type="SUPFAM" id="SSF54909">
    <property type="entry name" value="Dimeric alpha+beta barrel"/>
    <property type="match status" value="1"/>
</dbReference>
<dbReference type="AlphaFoldDB" id="A0A931DM05"/>
<comment type="caution">
    <text evidence="2">The sequence shown here is derived from an EMBL/GenBank/DDBJ whole genome shotgun (WGS) entry which is preliminary data.</text>
</comment>
<dbReference type="RefSeq" id="WP_197013392.1">
    <property type="nucleotide sequence ID" value="NZ_BAABES010000001.1"/>
</dbReference>
<feature type="domain" description="NIPSNAP" evidence="1">
    <location>
        <begin position="18"/>
        <end position="113"/>
    </location>
</feature>
<keyword evidence="3" id="KW-1185">Reference proteome</keyword>
<dbReference type="Pfam" id="PF07978">
    <property type="entry name" value="NIPSNAP"/>
    <property type="match status" value="1"/>
</dbReference>
<name>A0A931DM05_9ACTN</name>
<protein>
    <recommendedName>
        <fullName evidence="1">NIPSNAP domain-containing protein</fullName>
    </recommendedName>
</protein>
<gene>
    <name evidence="2" type="ORF">IW256_005131</name>
</gene>